<keyword evidence="3" id="KW-1185">Reference proteome</keyword>
<feature type="region of interest" description="Disordered" evidence="1">
    <location>
        <begin position="1"/>
        <end position="28"/>
    </location>
</feature>
<accession>A0A6A4IG70</accession>
<name>A0A6A4IG70_9AGAR</name>
<sequence length="153" mass="17207">MPKAPQKKGPRKTQVPSKPPQAQAGVQEPVFDYPSAPYNMKMDRRAYLGVRNNTDKLGPFMDNIRKLFGQFSRSSPNLFSTQIISSNGETLVAAYQYAAPAHIVEANRQAHDSGKTIDVDEQPTSREFANYKTQPFHKVKIITDLTIIKLRKS</sequence>
<dbReference type="EMBL" id="ML769394">
    <property type="protein sequence ID" value="KAE9407645.1"/>
    <property type="molecule type" value="Genomic_DNA"/>
</dbReference>
<evidence type="ECO:0000313" key="3">
    <source>
        <dbReference type="Proteomes" id="UP000799118"/>
    </source>
</evidence>
<evidence type="ECO:0000313" key="2">
    <source>
        <dbReference type="EMBL" id="KAE9407645.1"/>
    </source>
</evidence>
<protein>
    <submittedName>
        <fullName evidence="2">Uncharacterized protein</fullName>
    </submittedName>
</protein>
<dbReference type="OrthoDB" id="10659493at2759"/>
<gene>
    <name evidence="2" type="ORF">BT96DRAFT_933084</name>
</gene>
<feature type="compositionally biased region" description="Basic residues" evidence="1">
    <location>
        <begin position="1"/>
        <end position="11"/>
    </location>
</feature>
<evidence type="ECO:0000256" key="1">
    <source>
        <dbReference type="SAM" id="MobiDB-lite"/>
    </source>
</evidence>
<proteinExistence type="predicted"/>
<dbReference type="Proteomes" id="UP000799118">
    <property type="component" value="Unassembled WGS sequence"/>
</dbReference>
<organism evidence="2 3">
    <name type="scientific">Gymnopus androsaceus JB14</name>
    <dbReference type="NCBI Taxonomy" id="1447944"/>
    <lineage>
        <taxon>Eukaryota</taxon>
        <taxon>Fungi</taxon>
        <taxon>Dikarya</taxon>
        <taxon>Basidiomycota</taxon>
        <taxon>Agaricomycotina</taxon>
        <taxon>Agaricomycetes</taxon>
        <taxon>Agaricomycetidae</taxon>
        <taxon>Agaricales</taxon>
        <taxon>Marasmiineae</taxon>
        <taxon>Omphalotaceae</taxon>
        <taxon>Gymnopus</taxon>
    </lineage>
</organism>
<dbReference type="AlphaFoldDB" id="A0A6A4IG70"/>
<reference evidence="2" key="1">
    <citation type="journal article" date="2019" name="Environ. Microbiol.">
        <title>Fungal ecological strategies reflected in gene transcription - a case study of two litter decomposers.</title>
        <authorList>
            <person name="Barbi F."/>
            <person name="Kohler A."/>
            <person name="Barry K."/>
            <person name="Baskaran P."/>
            <person name="Daum C."/>
            <person name="Fauchery L."/>
            <person name="Ihrmark K."/>
            <person name="Kuo A."/>
            <person name="LaButti K."/>
            <person name="Lipzen A."/>
            <person name="Morin E."/>
            <person name="Grigoriev I.V."/>
            <person name="Henrissat B."/>
            <person name="Lindahl B."/>
            <person name="Martin F."/>
        </authorList>
    </citation>
    <scope>NUCLEOTIDE SEQUENCE</scope>
    <source>
        <strain evidence="2">JB14</strain>
    </source>
</reference>